<sequence length="157" mass="17980">MNNQSHTNHQSHTCGKDDFSPFGAQTTAQRDVQPNDQPNVYPGAQGEEQLSRNPLSRLFVACIRWYQRNISAYTPRRCRYQPTCSQYAIESIQIHGPIKGTLLTSWRILRCNPWSKGGVDWVPQPGQWPHKPLGYAELIEYRQKQALDPNATSNQQD</sequence>
<dbReference type="GO" id="GO:0005886">
    <property type="term" value="C:plasma membrane"/>
    <property type="evidence" value="ECO:0007669"/>
    <property type="project" value="UniProtKB-SubCell"/>
</dbReference>
<name>A0A4Q9UZD1_9ACTO</name>
<keyword evidence="1" id="KW-1003">Cell membrane</keyword>
<evidence type="ECO:0000313" key="4">
    <source>
        <dbReference type="Proteomes" id="UP000293036"/>
    </source>
</evidence>
<dbReference type="InterPro" id="IPR002696">
    <property type="entry name" value="Membr_insert_effic_factor_YidD"/>
</dbReference>
<dbReference type="OrthoDB" id="9801753at2"/>
<feature type="compositionally biased region" description="Polar residues" evidence="2">
    <location>
        <begin position="1"/>
        <end position="13"/>
    </location>
</feature>
<accession>A0A4Q9UZD1</accession>
<dbReference type="Proteomes" id="UP000293036">
    <property type="component" value="Unassembled WGS sequence"/>
</dbReference>
<comment type="similarity">
    <text evidence="1">Belongs to the UPF0161 family.</text>
</comment>
<dbReference type="NCBIfam" id="TIGR00278">
    <property type="entry name" value="membrane protein insertion efficiency factor YidD"/>
    <property type="match status" value="1"/>
</dbReference>
<feature type="region of interest" description="Disordered" evidence="2">
    <location>
        <begin position="1"/>
        <end position="47"/>
    </location>
</feature>
<organism evidence="3 4">
    <name type="scientific">Arcanobacterium bovis</name>
    <dbReference type="NCBI Taxonomy" id="2529275"/>
    <lineage>
        <taxon>Bacteria</taxon>
        <taxon>Bacillati</taxon>
        <taxon>Actinomycetota</taxon>
        <taxon>Actinomycetes</taxon>
        <taxon>Actinomycetales</taxon>
        <taxon>Actinomycetaceae</taxon>
        <taxon>Arcanobacterium</taxon>
    </lineage>
</organism>
<dbReference type="SMART" id="SM01234">
    <property type="entry name" value="Haemolytic"/>
    <property type="match status" value="1"/>
</dbReference>
<reference evidence="3 4" key="1">
    <citation type="submission" date="2019-02" db="EMBL/GenBank/DDBJ databases">
        <title>Arcanobacterium bovis sp. nov., isolated from the milk of a cow with mastitis.</title>
        <authorList>
            <person name="Sammra O."/>
            <person name="Foster G."/>
            <person name="Hassan A."/>
            <person name="Alssahen M."/>
            <person name="Laemmler C."/>
            <person name="Borowiak M."/>
            <person name="Malorny B."/>
            <person name="Abdulmawjood A."/>
        </authorList>
    </citation>
    <scope>NUCLEOTIDE SEQUENCE [LARGE SCALE GENOMIC DNA]</scope>
    <source>
        <strain evidence="3 4">C605018/01/1</strain>
    </source>
</reference>
<dbReference type="AlphaFoldDB" id="A0A4Q9UZD1"/>
<proteinExistence type="inferred from homology"/>
<comment type="caution">
    <text evidence="3">The sequence shown here is derived from an EMBL/GenBank/DDBJ whole genome shotgun (WGS) entry which is preliminary data.</text>
</comment>
<keyword evidence="1" id="KW-0472">Membrane</keyword>
<dbReference type="Pfam" id="PF01809">
    <property type="entry name" value="YidD"/>
    <property type="match status" value="1"/>
</dbReference>
<dbReference type="EMBL" id="SJDT01000005">
    <property type="protein sequence ID" value="TBW21031.1"/>
    <property type="molecule type" value="Genomic_DNA"/>
</dbReference>
<feature type="compositionally biased region" description="Polar residues" evidence="2">
    <location>
        <begin position="23"/>
        <end position="38"/>
    </location>
</feature>
<gene>
    <name evidence="3" type="primary">yidD</name>
    <name evidence="3" type="ORF">EZJ44_06905</name>
</gene>
<keyword evidence="4" id="KW-1185">Reference proteome</keyword>
<evidence type="ECO:0000256" key="1">
    <source>
        <dbReference type="HAMAP-Rule" id="MF_00386"/>
    </source>
</evidence>
<dbReference type="PANTHER" id="PTHR33383:SF1">
    <property type="entry name" value="MEMBRANE PROTEIN INSERTION EFFICIENCY FACTOR-RELATED"/>
    <property type="match status" value="1"/>
</dbReference>
<comment type="subcellular location">
    <subcellularLocation>
        <location evidence="1">Cell membrane</location>
        <topology evidence="1">Peripheral membrane protein</topology>
        <orientation evidence="1">Cytoplasmic side</orientation>
    </subcellularLocation>
</comment>
<dbReference type="RefSeq" id="WP_131281672.1">
    <property type="nucleotide sequence ID" value="NZ_JBHSLR010000002.1"/>
</dbReference>
<dbReference type="PANTHER" id="PTHR33383">
    <property type="entry name" value="MEMBRANE PROTEIN INSERTION EFFICIENCY FACTOR-RELATED"/>
    <property type="match status" value="1"/>
</dbReference>
<evidence type="ECO:0000313" key="3">
    <source>
        <dbReference type="EMBL" id="TBW21031.1"/>
    </source>
</evidence>
<protein>
    <recommendedName>
        <fullName evidence="1">Putative membrane protein insertion efficiency factor</fullName>
    </recommendedName>
</protein>
<evidence type="ECO:0000256" key="2">
    <source>
        <dbReference type="SAM" id="MobiDB-lite"/>
    </source>
</evidence>
<dbReference type="HAMAP" id="MF_00386">
    <property type="entry name" value="UPF0161_YidD"/>
    <property type="match status" value="1"/>
</dbReference>
<comment type="function">
    <text evidence="1">Could be involved in insertion of integral membrane proteins into the membrane.</text>
</comment>